<evidence type="ECO:0000313" key="1">
    <source>
        <dbReference type="EMBL" id="KAJ7524261.1"/>
    </source>
</evidence>
<dbReference type="EMBL" id="CM055109">
    <property type="protein sequence ID" value="KAJ7524261.1"/>
    <property type="molecule type" value="Genomic_DNA"/>
</dbReference>
<comment type="caution">
    <text evidence="1">The sequence shown here is derived from an EMBL/GenBank/DDBJ whole genome shotgun (WGS) entry which is preliminary data.</text>
</comment>
<name>A0ACC2B3D1_DIPCM</name>
<proteinExistence type="predicted"/>
<keyword evidence="2" id="KW-1185">Reference proteome</keyword>
<gene>
    <name evidence="1" type="ORF">O6H91_18G083800</name>
</gene>
<reference evidence="2" key="1">
    <citation type="journal article" date="2024" name="Proc. Natl. Acad. Sci. U.S.A.">
        <title>Extraordinary preservation of gene collinearity over three hundred million years revealed in homosporous lycophytes.</title>
        <authorList>
            <person name="Li C."/>
            <person name="Wickell D."/>
            <person name="Kuo L.Y."/>
            <person name="Chen X."/>
            <person name="Nie B."/>
            <person name="Liao X."/>
            <person name="Peng D."/>
            <person name="Ji J."/>
            <person name="Jenkins J."/>
            <person name="Williams M."/>
            <person name="Shu S."/>
            <person name="Plott C."/>
            <person name="Barry K."/>
            <person name="Rajasekar S."/>
            <person name="Grimwood J."/>
            <person name="Han X."/>
            <person name="Sun S."/>
            <person name="Hou Z."/>
            <person name="He W."/>
            <person name="Dai G."/>
            <person name="Sun C."/>
            <person name="Schmutz J."/>
            <person name="Leebens-Mack J.H."/>
            <person name="Li F.W."/>
            <person name="Wang L."/>
        </authorList>
    </citation>
    <scope>NUCLEOTIDE SEQUENCE [LARGE SCALE GENOMIC DNA]</scope>
    <source>
        <strain evidence="2">cv. PW_Plant_1</strain>
    </source>
</reference>
<accession>A0ACC2B3D1</accession>
<evidence type="ECO:0000313" key="2">
    <source>
        <dbReference type="Proteomes" id="UP001162992"/>
    </source>
</evidence>
<sequence length="311" mass="35333">MAIAFGRPLQQQGFTCNVTSCSDFGNTDNTTKLQLRFHSEPTYVESTSLQSTQELLCKRAAITTRNTTSSLARRFNLKKFSGTSQLSRSQRTASARCLRSYLTMETQCLPAKNHHSFQDERGLASTVKRHVGTAEDTFSGSCPDPNTLDKWLRDAVFEIVRHLQEAPFLHFVLDPRKICQKPERQKISREFINRPDLWTIMRDSMLESSPVGLILVQKLDQQCLTKFCLAEHKELMTQPSSPSNWKQNDEISSTDVWGILVEGRGIVWNACYILKTTRVASSTGICTHFCLTKAKCFGPSLQEQLEKMWLL</sequence>
<protein>
    <submittedName>
        <fullName evidence="1">Uncharacterized protein</fullName>
    </submittedName>
</protein>
<organism evidence="1 2">
    <name type="scientific">Diphasiastrum complanatum</name>
    <name type="common">Issler's clubmoss</name>
    <name type="synonym">Lycopodium complanatum</name>
    <dbReference type="NCBI Taxonomy" id="34168"/>
    <lineage>
        <taxon>Eukaryota</taxon>
        <taxon>Viridiplantae</taxon>
        <taxon>Streptophyta</taxon>
        <taxon>Embryophyta</taxon>
        <taxon>Tracheophyta</taxon>
        <taxon>Lycopodiopsida</taxon>
        <taxon>Lycopodiales</taxon>
        <taxon>Lycopodiaceae</taxon>
        <taxon>Lycopodioideae</taxon>
        <taxon>Diphasiastrum</taxon>
    </lineage>
</organism>
<dbReference type="Proteomes" id="UP001162992">
    <property type="component" value="Chromosome 18"/>
</dbReference>